<dbReference type="InterPro" id="IPR015915">
    <property type="entry name" value="Kelch-typ_b-propeller"/>
</dbReference>
<evidence type="ECO:0000313" key="2">
    <source>
        <dbReference type="EMBL" id="KAB6079692.1"/>
    </source>
</evidence>
<dbReference type="PANTHER" id="PTHR35807">
    <property type="entry name" value="TRANSCRIPTIONAL REGULATOR REDD-RELATED"/>
    <property type="match status" value="1"/>
</dbReference>
<evidence type="ECO:0000313" key="8">
    <source>
        <dbReference type="Proteomes" id="UP000474077"/>
    </source>
</evidence>
<name>A0A174GPX4_9BACE</name>
<dbReference type="GO" id="GO:0003677">
    <property type="term" value="F:DNA binding"/>
    <property type="evidence" value="ECO:0007669"/>
    <property type="project" value="UniProtKB-KW"/>
</dbReference>
<dbReference type="EMBL" id="WDES01000085">
    <property type="protein sequence ID" value="KAB6079692.1"/>
    <property type="molecule type" value="Genomic_DNA"/>
</dbReference>
<keyword evidence="5" id="KW-0238">DNA-binding</keyword>
<reference evidence="5 6" key="1">
    <citation type="submission" date="2016-10" db="EMBL/GenBank/DDBJ databases">
        <authorList>
            <person name="de Groot N.N."/>
        </authorList>
    </citation>
    <scope>NUCLEOTIDE SEQUENCE [LARGE SCALE GENOMIC DNA]</scope>
    <source>
        <strain evidence="5 6">NLAE-zl-G339</strain>
    </source>
</reference>
<protein>
    <submittedName>
        <fullName evidence="5">DNA-binding transcriptional activator of the SARP family</fullName>
    </submittedName>
</protein>
<gene>
    <name evidence="4" type="ORF">GA424_24850</name>
    <name evidence="3" type="ORF">GA560_07575</name>
    <name evidence="2" type="ORF">GA574_27650</name>
    <name evidence="5" type="ORF">SAMN04487924_13828</name>
</gene>
<evidence type="ECO:0000313" key="5">
    <source>
        <dbReference type="EMBL" id="SEB14714.1"/>
    </source>
</evidence>
<dbReference type="GO" id="GO:0006355">
    <property type="term" value="P:regulation of DNA-templated transcription"/>
    <property type="evidence" value="ECO:0007669"/>
    <property type="project" value="TreeGrafter"/>
</dbReference>
<dbReference type="Proteomes" id="UP000474077">
    <property type="component" value="Unassembled WGS sequence"/>
</dbReference>
<feature type="transmembrane region" description="Helical" evidence="1">
    <location>
        <begin position="570"/>
        <end position="591"/>
    </location>
</feature>
<dbReference type="PANTHER" id="PTHR35807:SF1">
    <property type="entry name" value="TRANSCRIPTIONAL REGULATOR REDD"/>
    <property type="match status" value="1"/>
</dbReference>
<evidence type="ECO:0000313" key="9">
    <source>
        <dbReference type="Proteomes" id="UP000487596"/>
    </source>
</evidence>
<dbReference type="AlphaFoldDB" id="A0A174GPX4"/>
<reference evidence="7 8" key="2">
    <citation type="journal article" date="2019" name="Nat. Med.">
        <title>A library of human gut bacterial isolates paired with longitudinal multiomics data enables mechanistic microbiome research.</title>
        <authorList>
            <person name="Poyet M."/>
            <person name="Groussin M."/>
            <person name="Gibbons S.M."/>
            <person name="Avila-Pacheco J."/>
            <person name="Jiang X."/>
            <person name="Kearney S.M."/>
            <person name="Perrotta A.R."/>
            <person name="Berdy B."/>
            <person name="Zhao S."/>
            <person name="Lieberman T.D."/>
            <person name="Swanson P.K."/>
            <person name="Smith M."/>
            <person name="Roesemann S."/>
            <person name="Alexander J.E."/>
            <person name="Rich S.A."/>
            <person name="Livny J."/>
            <person name="Vlamakis H."/>
            <person name="Clish C."/>
            <person name="Bullock K."/>
            <person name="Deik A."/>
            <person name="Scott J."/>
            <person name="Pierce K.A."/>
            <person name="Xavier R.J."/>
            <person name="Alm E.J."/>
        </authorList>
    </citation>
    <scope>NUCLEOTIDE SEQUENCE [LARGE SCALE GENOMIC DNA]</scope>
    <source>
        <strain evidence="4 9">BIOML-A62</strain>
        <strain evidence="3 8">BIOML-A73</strain>
        <strain evidence="2 7">BIOML-A74</strain>
    </source>
</reference>
<keyword evidence="1" id="KW-0472">Membrane</keyword>
<dbReference type="SUPFAM" id="SSF50965">
    <property type="entry name" value="Galactose oxidase, central domain"/>
    <property type="match status" value="1"/>
</dbReference>
<accession>A0A174GPX4</accession>
<evidence type="ECO:0000313" key="6">
    <source>
        <dbReference type="Proteomes" id="UP000183040"/>
    </source>
</evidence>
<organism evidence="3 8">
    <name type="scientific">Bacteroides xylanisolvens</name>
    <dbReference type="NCBI Taxonomy" id="371601"/>
    <lineage>
        <taxon>Bacteria</taxon>
        <taxon>Pseudomonadati</taxon>
        <taxon>Bacteroidota</taxon>
        <taxon>Bacteroidia</taxon>
        <taxon>Bacteroidales</taxon>
        <taxon>Bacteroidaceae</taxon>
        <taxon>Bacteroides</taxon>
    </lineage>
</organism>
<dbReference type="EMBL" id="WDER01000015">
    <property type="protein sequence ID" value="KAB6084335.1"/>
    <property type="molecule type" value="Genomic_DNA"/>
</dbReference>
<dbReference type="RefSeq" id="WP_049701981.1">
    <property type="nucleotide sequence ID" value="NZ_CP042282.1"/>
</dbReference>
<keyword evidence="7" id="KW-1185">Reference proteome</keyword>
<dbReference type="Proteomes" id="UP000435059">
    <property type="component" value="Unassembled WGS sequence"/>
</dbReference>
<evidence type="ECO:0000313" key="3">
    <source>
        <dbReference type="EMBL" id="KAB6084335.1"/>
    </source>
</evidence>
<dbReference type="Proteomes" id="UP000487596">
    <property type="component" value="Unassembled WGS sequence"/>
</dbReference>
<keyword evidence="1" id="KW-1133">Transmembrane helix</keyword>
<dbReference type="InterPro" id="IPR011043">
    <property type="entry name" value="Gal_Oxase/kelch_b-propeller"/>
</dbReference>
<evidence type="ECO:0000256" key="1">
    <source>
        <dbReference type="SAM" id="Phobius"/>
    </source>
</evidence>
<proteinExistence type="predicted"/>
<sequence length="865" mass="100421">MKQKRYLLISLLIFCLFVTLQWGYANTTILSNYRYGLTFKAHTVNQDQRTSLDLTPDRSLHLGNKFSLSFDIKLREELHTYGYVFRIISDDTSSCLDFISYQLRSKFNFILNKGSSIVENVDFIDSTQIVKDEWIKIRLDFTEQGIKISVNEATQMMRHSFKDFNSLSFLFGSNRHPKYYTTDVPPVSLRNIELYNQDGRIIRCWKLALHNRKGETMDEVEAQRAIVQNGIWEIDRHYNWQKEKSLKFDSKKFQCQNLQLAYDSIGGRIFMVLKEKVLVYHVDNKQVDTLSVEKGEPYFGVSRQVIYSAATDELISYSTEHPLLSKYNFATHEWSIPSTWEVDSRQHHNRMIDPETNHLILFGGYGRHTYNADFVEKGLNDGDQWQIISLDSCITPRYLSAMGIEDKDHILIMGGYGSRSGKQEESPQNYYDLYRLNIRDKSCSKVWSFFNEGEHFTFSNSMIIDTVADKLYALVYNNDRFHTNLNLCSFDICTSNPQSKIVSDSIEYDFLDIKSYCDLFLYQDQMLYAFVVQEKIPGEAVLDVYSLVYPPLSSDEIYMEKNKDCHFSTWVIYGSILICLVFFFFVIVYVYKKKKSKTTGVSMTISKVEYGEQEIAKPSNRKISAILLLGGFQVFDKQGNNITGEFTPTLKLLFLFLLLNSIKGGKGTTSQRLEETFWFDMSKTSAANNRRVNIRKLRLILETVGEVQIVNKNDYWYIDMGKDTLCDYHQVCQILNAFEFYNSSNKEMIVNFVELASLGVLLPNVSTEWVDEYKSEYSHNVIELLLSISVREEIGKDNKLLLKIADIILMHDCTDEDAIRIKCRALFLSGQKGLAKQCFDKYCADYNRLLNTSPEFTYDDVICES</sequence>
<dbReference type="Gene3D" id="2.120.10.80">
    <property type="entry name" value="Kelch-type beta propeller"/>
    <property type="match status" value="1"/>
</dbReference>
<dbReference type="InterPro" id="IPR051677">
    <property type="entry name" value="AfsR-DnrI-RedD_regulator"/>
</dbReference>
<dbReference type="EMBL" id="FNRP01000038">
    <property type="protein sequence ID" value="SEB14714.1"/>
    <property type="molecule type" value="Genomic_DNA"/>
</dbReference>
<keyword evidence="1" id="KW-0812">Transmembrane</keyword>
<dbReference type="EMBL" id="WDEH01000073">
    <property type="protein sequence ID" value="KAB6130218.1"/>
    <property type="molecule type" value="Genomic_DNA"/>
</dbReference>
<dbReference type="Proteomes" id="UP000183040">
    <property type="component" value="Unassembled WGS sequence"/>
</dbReference>
<evidence type="ECO:0000313" key="4">
    <source>
        <dbReference type="EMBL" id="KAB6130218.1"/>
    </source>
</evidence>
<evidence type="ECO:0000313" key="7">
    <source>
        <dbReference type="Proteomes" id="UP000435059"/>
    </source>
</evidence>